<dbReference type="InterPro" id="IPR018376">
    <property type="entry name" value="Enoyl-CoA_hyd/isom_CS"/>
</dbReference>
<dbReference type="Pfam" id="PF00378">
    <property type="entry name" value="ECH_1"/>
    <property type="match status" value="1"/>
</dbReference>
<dbReference type="PROSITE" id="PS00166">
    <property type="entry name" value="ENOYL_COA_HYDRATASE"/>
    <property type="match status" value="1"/>
</dbReference>
<sequence>MSVVADTAVLVEQRGAVRALVLNRPRQRNALSPALVNALTDALAAAEHDPATGAVLITGAGPSFCAGADLRHLLALAEAGESPVPFLRTVSDLTRRIELSPLPVVAVLHGHAVAGGLEIALACDAVLAESGTLIGDGHIRNHLVPGAGSAVRIRRKLGESLGRWLGLSGEFLPAERLVPTGWLHAVVEPGRGAAEGLRAANVLAEAANPAQAALKRLFAELDEHAPVEEGLARELAAFDRHWSSHDVPRELRRFLTRRSTPGGNP</sequence>
<dbReference type="Gene3D" id="3.90.226.10">
    <property type="entry name" value="2-enoyl-CoA Hydratase, Chain A, domain 1"/>
    <property type="match status" value="1"/>
</dbReference>
<evidence type="ECO:0000313" key="8">
    <source>
        <dbReference type="Proteomes" id="UP001595696"/>
    </source>
</evidence>
<comment type="similarity">
    <text evidence="2 6">Belongs to the enoyl-CoA hydratase/isomerase family.</text>
</comment>
<comment type="catalytic activity">
    <reaction evidence="4">
        <text>a (3S)-3-hydroxyacyl-CoA = a (2E)-enoyl-CoA + H2O</text>
        <dbReference type="Rhea" id="RHEA:16105"/>
        <dbReference type="ChEBI" id="CHEBI:15377"/>
        <dbReference type="ChEBI" id="CHEBI:57318"/>
        <dbReference type="ChEBI" id="CHEBI:58856"/>
        <dbReference type="EC" id="4.2.1.17"/>
    </reaction>
</comment>
<dbReference type="CDD" id="cd06558">
    <property type="entry name" value="crotonase-like"/>
    <property type="match status" value="1"/>
</dbReference>
<dbReference type="PANTHER" id="PTHR43802">
    <property type="entry name" value="ENOYL-COA HYDRATASE"/>
    <property type="match status" value="1"/>
</dbReference>
<dbReference type="RefSeq" id="WP_378611242.1">
    <property type="nucleotide sequence ID" value="NZ_JBHSAX010000005.1"/>
</dbReference>
<accession>A0ABV8DNE7</accession>
<protein>
    <submittedName>
        <fullName evidence="7">Enoyl-CoA hydratase/isomerase family protein</fullName>
    </submittedName>
</protein>
<evidence type="ECO:0000256" key="2">
    <source>
        <dbReference type="ARBA" id="ARBA00005254"/>
    </source>
</evidence>
<gene>
    <name evidence="7" type="ORF">ACFO0B_05740</name>
</gene>
<organism evidence="7 8">
    <name type="scientific">Nocardia jiangsuensis</name>
    <dbReference type="NCBI Taxonomy" id="1691563"/>
    <lineage>
        <taxon>Bacteria</taxon>
        <taxon>Bacillati</taxon>
        <taxon>Actinomycetota</taxon>
        <taxon>Actinomycetes</taxon>
        <taxon>Mycobacteriales</taxon>
        <taxon>Nocardiaceae</taxon>
        <taxon>Nocardia</taxon>
    </lineage>
</organism>
<evidence type="ECO:0000256" key="3">
    <source>
        <dbReference type="ARBA" id="ARBA00022832"/>
    </source>
</evidence>
<evidence type="ECO:0000256" key="4">
    <source>
        <dbReference type="ARBA" id="ARBA00023709"/>
    </source>
</evidence>
<dbReference type="PANTHER" id="PTHR43802:SF1">
    <property type="entry name" value="IP11341P-RELATED"/>
    <property type="match status" value="1"/>
</dbReference>
<evidence type="ECO:0000313" key="7">
    <source>
        <dbReference type="EMBL" id="MFC3961490.1"/>
    </source>
</evidence>
<dbReference type="Proteomes" id="UP001595696">
    <property type="component" value="Unassembled WGS sequence"/>
</dbReference>
<dbReference type="SUPFAM" id="SSF52096">
    <property type="entry name" value="ClpP/crotonase"/>
    <property type="match status" value="1"/>
</dbReference>
<keyword evidence="3" id="KW-0443">Lipid metabolism</keyword>
<dbReference type="InterPro" id="IPR001753">
    <property type="entry name" value="Enoyl-CoA_hydra/iso"/>
</dbReference>
<comment type="caution">
    <text evidence="7">The sequence shown here is derived from an EMBL/GenBank/DDBJ whole genome shotgun (WGS) entry which is preliminary data.</text>
</comment>
<proteinExistence type="inferred from homology"/>
<dbReference type="EMBL" id="JBHSAX010000005">
    <property type="protein sequence ID" value="MFC3961490.1"/>
    <property type="molecule type" value="Genomic_DNA"/>
</dbReference>
<comment type="function">
    <text evidence="1">Could possibly oxidize fatty acids using specific components.</text>
</comment>
<keyword evidence="8" id="KW-1185">Reference proteome</keyword>
<comment type="catalytic activity">
    <reaction evidence="5">
        <text>a 4-saturated-(3S)-3-hydroxyacyl-CoA = a (3E)-enoyl-CoA + H2O</text>
        <dbReference type="Rhea" id="RHEA:20724"/>
        <dbReference type="ChEBI" id="CHEBI:15377"/>
        <dbReference type="ChEBI" id="CHEBI:58521"/>
        <dbReference type="ChEBI" id="CHEBI:137480"/>
        <dbReference type="EC" id="4.2.1.17"/>
    </reaction>
</comment>
<name>A0ABV8DNE7_9NOCA</name>
<keyword evidence="3" id="KW-0276">Fatty acid metabolism</keyword>
<evidence type="ECO:0000256" key="1">
    <source>
        <dbReference type="ARBA" id="ARBA00002994"/>
    </source>
</evidence>
<dbReference type="InterPro" id="IPR029045">
    <property type="entry name" value="ClpP/crotonase-like_dom_sf"/>
</dbReference>
<evidence type="ECO:0000256" key="5">
    <source>
        <dbReference type="ARBA" id="ARBA00023717"/>
    </source>
</evidence>
<evidence type="ECO:0000256" key="6">
    <source>
        <dbReference type="RuleBase" id="RU003707"/>
    </source>
</evidence>
<reference evidence="8" key="1">
    <citation type="journal article" date="2019" name="Int. J. Syst. Evol. Microbiol.">
        <title>The Global Catalogue of Microorganisms (GCM) 10K type strain sequencing project: providing services to taxonomists for standard genome sequencing and annotation.</title>
        <authorList>
            <consortium name="The Broad Institute Genomics Platform"/>
            <consortium name="The Broad Institute Genome Sequencing Center for Infectious Disease"/>
            <person name="Wu L."/>
            <person name="Ma J."/>
        </authorList>
    </citation>
    <scope>NUCLEOTIDE SEQUENCE [LARGE SCALE GENOMIC DNA]</scope>
    <source>
        <strain evidence="8">CGMCC 4.7330</strain>
    </source>
</reference>